<evidence type="ECO:0000256" key="2">
    <source>
        <dbReference type="ARBA" id="ARBA00022723"/>
    </source>
</evidence>
<dbReference type="InterPro" id="IPR036188">
    <property type="entry name" value="FAD/NAD-bd_sf"/>
</dbReference>
<keyword evidence="2" id="KW-0479">Metal-binding</keyword>
<dbReference type="Gene3D" id="3.50.50.60">
    <property type="entry name" value="FAD/NAD(P)-binding domain"/>
    <property type="match status" value="1"/>
</dbReference>
<comment type="caution">
    <text evidence="8">The sequence shown here is derived from an EMBL/GenBank/DDBJ whole genome shotgun (WGS) entry which is preliminary data.</text>
</comment>
<proteinExistence type="predicted"/>
<dbReference type="GO" id="GO:0005737">
    <property type="term" value="C:cytoplasm"/>
    <property type="evidence" value="ECO:0007669"/>
    <property type="project" value="TreeGrafter"/>
</dbReference>
<dbReference type="RefSeq" id="WP_104229786.1">
    <property type="nucleotide sequence ID" value="NZ_PSNW01000003.1"/>
</dbReference>
<keyword evidence="1" id="KW-0001">2Fe-2S</keyword>
<evidence type="ECO:0000256" key="1">
    <source>
        <dbReference type="ARBA" id="ARBA00022714"/>
    </source>
</evidence>
<protein>
    <submittedName>
        <fullName evidence="8">FAD-dependent oxidoreductase</fullName>
    </submittedName>
</protein>
<dbReference type="SUPFAM" id="SSF50022">
    <property type="entry name" value="ISP domain"/>
    <property type="match status" value="1"/>
</dbReference>
<dbReference type="FunFam" id="2.102.10.10:FF:000014">
    <property type="entry name" value="Oxidoreductase, FAD dependent"/>
    <property type="match status" value="1"/>
</dbReference>
<dbReference type="Pfam" id="PF00355">
    <property type="entry name" value="Rieske"/>
    <property type="match status" value="1"/>
</dbReference>
<keyword evidence="6" id="KW-1015">Disulfide bond</keyword>
<dbReference type="PANTHER" id="PTHR13847">
    <property type="entry name" value="SARCOSINE DEHYDROGENASE-RELATED"/>
    <property type="match status" value="1"/>
</dbReference>
<evidence type="ECO:0000259" key="7">
    <source>
        <dbReference type="PROSITE" id="PS51296"/>
    </source>
</evidence>
<dbReference type="Proteomes" id="UP000238220">
    <property type="component" value="Unassembled WGS sequence"/>
</dbReference>
<keyword evidence="9" id="KW-1185">Reference proteome</keyword>
<dbReference type="InterPro" id="IPR017941">
    <property type="entry name" value="Rieske_2Fe-2S"/>
</dbReference>
<dbReference type="GO" id="GO:0046872">
    <property type="term" value="F:metal ion binding"/>
    <property type="evidence" value="ECO:0007669"/>
    <property type="project" value="UniProtKB-KW"/>
</dbReference>
<dbReference type="SUPFAM" id="SSF51971">
    <property type="entry name" value="Nucleotide-binding domain"/>
    <property type="match status" value="1"/>
</dbReference>
<dbReference type="PROSITE" id="PS51296">
    <property type="entry name" value="RIESKE"/>
    <property type="match status" value="1"/>
</dbReference>
<dbReference type="EMBL" id="PSNW01000003">
    <property type="protein sequence ID" value="PPE74629.1"/>
    <property type="molecule type" value="Genomic_DNA"/>
</dbReference>
<dbReference type="OrthoDB" id="311718at2"/>
<sequence length="530" mass="58181">MKTDSGTTESLWMQTSRLLKGEPLREDLHTDVCVVGAGITGLTTAYLLACENRSVVVLDDGSIGGGETARTSGHLATGLDDRYHRLEKYHGEAGARLAAESHAEAIDRIEQICRSENIDCDFRRVDGYLFVPPGEPEDELFREMEAAQRAGLHDVELLARLPVDSYDFGPALRFPRQARFHALRYLNGLAACVIERGGRIHTQSFVGRIEDGEPVRLGVIGGHTVTATDVVVATNSPVNNLFTPHTKQAAYRSYVITLRIPAGWLPDLLAWDTPDPYHYLRKARSDDPDWDLLIVGGEDHKTGQPEGAADAPFRRLERWTRERFPMARELVAAWSGQIVEPIDGLAYIGRNPHDQHVYVATGDSGNGLTHGTIAGLLTTDLIQGRDNPWARLYDPARVPLRAAGDFARENLNVAAQYAGLFAAGDVAGSAELRPGQGALLRRGLQKIAAYRDEEGLLHEHSAICTHLGCAVEWNATEQTWDCPCHGSRFDKRDGHVVNGPAASGLVNVLGDERCERPPLPERGAARQPRR</sequence>
<reference evidence="8 9" key="1">
    <citation type="submission" date="2018-02" db="EMBL/GenBank/DDBJ databases">
        <title>Genome sequencing of Solimonas sp. HR-BB.</title>
        <authorList>
            <person name="Lee Y."/>
            <person name="Jeon C.O."/>
        </authorList>
    </citation>
    <scope>NUCLEOTIDE SEQUENCE [LARGE SCALE GENOMIC DNA]</scope>
    <source>
        <strain evidence="8 9">HR-BB</strain>
    </source>
</reference>
<dbReference type="InterPro" id="IPR005805">
    <property type="entry name" value="Rieske_Fe-S_prot_C"/>
</dbReference>
<dbReference type="AlphaFoldDB" id="A0A2S5TI16"/>
<evidence type="ECO:0000256" key="3">
    <source>
        <dbReference type="ARBA" id="ARBA00023002"/>
    </source>
</evidence>
<evidence type="ECO:0000256" key="5">
    <source>
        <dbReference type="ARBA" id="ARBA00023014"/>
    </source>
</evidence>
<name>A0A2S5TI16_9GAMM</name>
<accession>A0A2S5TI16</accession>
<evidence type="ECO:0000256" key="4">
    <source>
        <dbReference type="ARBA" id="ARBA00023004"/>
    </source>
</evidence>
<dbReference type="InterPro" id="IPR006076">
    <property type="entry name" value="FAD-dep_OxRdtase"/>
</dbReference>
<keyword evidence="3" id="KW-0560">Oxidoreductase</keyword>
<dbReference type="GO" id="GO:0016491">
    <property type="term" value="F:oxidoreductase activity"/>
    <property type="evidence" value="ECO:0007669"/>
    <property type="project" value="UniProtKB-KW"/>
</dbReference>
<evidence type="ECO:0000256" key="6">
    <source>
        <dbReference type="ARBA" id="ARBA00023157"/>
    </source>
</evidence>
<dbReference type="InterPro" id="IPR036922">
    <property type="entry name" value="Rieske_2Fe-2S_sf"/>
</dbReference>
<dbReference type="PRINTS" id="PR00162">
    <property type="entry name" value="RIESKE"/>
</dbReference>
<dbReference type="Gene3D" id="3.30.9.10">
    <property type="entry name" value="D-Amino Acid Oxidase, subunit A, domain 2"/>
    <property type="match status" value="1"/>
</dbReference>
<keyword evidence="5" id="KW-0411">Iron-sulfur</keyword>
<dbReference type="GO" id="GO:0016020">
    <property type="term" value="C:membrane"/>
    <property type="evidence" value="ECO:0007669"/>
    <property type="project" value="InterPro"/>
</dbReference>
<dbReference type="GO" id="GO:0051537">
    <property type="term" value="F:2 iron, 2 sulfur cluster binding"/>
    <property type="evidence" value="ECO:0007669"/>
    <property type="project" value="UniProtKB-KW"/>
</dbReference>
<dbReference type="PANTHER" id="PTHR13847:SF281">
    <property type="entry name" value="FAD DEPENDENT OXIDOREDUCTASE DOMAIN-CONTAINING PROTEIN"/>
    <property type="match status" value="1"/>
</dbReference>
<evidence type="ECO:0000313" key="9">
    <source>
        <dbReference type="Proteomes" id="UP000238220"/>
    </source>
</evidence>
<feature type="domain" description="Rieske" evidence="7">
    <location>
        <begin position="424"/>
        <end position="505"/>
    </location>
</feature>
<keyword evidence="4" id="KW-0408">Iron</keyword>
<dbReference type="Pfam" id="PF01266">
    <property type="entry name" value="DAO"/>
    <property type="match status" value="1"/>
</dbReference>
<organism evidence="8 9">
    <name type="scientific">Solimonas fluminis</name>
    <dbReference type="NCBI Taxonomy" id="2086571"/>
    <lineage>
        <taxon>Bacteria</taxon>
        <taxon>Pseudomonadati</taxon>
        <taxon>Pseudomonadota</taxon>
        <taxon>Gammaproteobacteria</taxon>
        <taxon>Nevskiales</taxon>
        <taxon>Nevskiaceae</taxon>
        <taxon>Solimonas</taxon>
    </lineage>
</organism>
<evidence type="ECO:0000313" key="8">
    <source>
        <dbReference type="EMBL" id="PPE74629.1"/>
    </source>
</evidence>
<dbReference type="Gene3D" id="2.102.10.10">
    <property type="entry name" value="Rieske [2Fe-2S] iron-sulphur domain"/>
    <property type="match status" value="1"/>
</dbReference>
<gene>
    <name evidence="8" type="ORF">C3942_07655</name>
</gene>